<evidence type="ECO:0000256" key="1">
    <source>
        <dbReference type="ARBA" id="ARBA00004635"/>
    </source>
</evidence>
<comment type="similarity">
    <text evidence="6">Belongs to the nlpA lipoprotein family.</text>
</comment>
<accession>A0A5M6J0L6</accession>
<protein>
    <recommendedName>
        <fullName evidence="6">Lipoprotein</fullName>
    </recommendedName>
</protein>
<dbReference type="AlphaFoldDB" id="A0A5M6J0L6"/>
<keyword evidence="3" id="KW-0472">Membrane</keyword>
<evidence type="ECO:0000256" key="4">
    <source>
        <dbReference type="ARBA" id="ARBA00023139"/>
    </source>
</evidence>
<organism evidence="8 9">
    <name type="scientific">Rhodovastum atsumiense</name>
    <dbReference type="NCBI Taxonomy" id="504468"/>
    <lineage>
        <taxon>Bacteria</taxon>
        <taxon>Pseudomonadati</taxon>
        <taxon>Pseudomonadota</taxon>
        <taxon>Alphaproteobacteria</taxon>
        <taxon>Acetobacterales</taxon>
        <taxon>Acetobacteraceae</taxon>
        <taxon>Rhodovastum</taxon>
    </lineage>
</organism>
<evidence type="ECO:0000313" key="9">
    <source>
        <dbReference type="Proteomes" id="UP000325255"/>
    </source>
</evidence>
<keyword evidence="9" id="KW-1185">Reference proteome</keyword>
<keyword evidence="5 6" id="KW-0449">Lipoprotein</keyword>
<comment type="subcellular location">
    <subcellularLocation>
        <location evidence="1">Membrane</location>
        <topology evidence="1">Lipid-anchor</topology>
    </subcellularLocation>
</comment>
<dbReference type="OrthoDB" id="9812878at2"/>
<dbReference type="GO" id="GO:0016020">
    <property type="term" value="C:membrane"/>
    <property type="evidence" value="ECO:0007669"/>
    <property type="project" value="UniProtKB-SubCell"/>
</dbReference>
<sequence>MNSSFPRTSRRTLLALSIAALALANRPAIAADPLRVGVMAGDGEVIFAAVAAEAKKRGLDIKVVPFSDYTLPNEALERGDLDANAFQHVPYLENQSRTRGYHLVPVGYTVVAPIGLYSHKVRAAADLPAGGRIGVPNDPSNGGRALLLLQAQGVIRLRDGVGILPKVTDIVENPKKLKIIELDAGIIGRSIDDLDAGVVNTDWAIKSGLDLARDRIASEAVEGNPYRNVIAVRQGRENDPRVRTLVVAYQTESVRRTILETWKGATLPAW</sequence>
<keyword evidence="4" id="KW-0564">Palmitate</keyword>
<evidence type="ECO:0000256" key="2">
    <source>
        <dbReference type="ARBA" id="ARBA00022729"/>
    </source>
</evidence>
<evidence type="ECO:0000256" key="7">
    <source>
        <dbReference type="SAM" id="SignalP"/>
    </source>
</evidence>
<proteinExistence type="inferred from homology"/>
<dbReference type="SUPFAM" id="SSF53850">
    <property type="entry name" value="Periplasmic binding protein-like II"/>
    <property type="match status" value="1"/>
</dbReference>
<feature type="chain" id="PRO_5024386643" description="Lipoprotein" evidence="7">
    <location>
        <begin position="31"/>
        <end position="270"/>
    </location>
</feature>
<gene>
    <name evidence="8" type="ORF">F1189_02265</name>
</gene>
<comment type="caution">
    <text evidence="8">The sequence shown here is derived from an EMBL/GenBank/DDBJ whole genome shotgun (WGS) entry which is preliminary data.</text>
</comment>
<dbReference type="Proteomes" id="UP000325255">
    <property type="component" value="Unassembled WGS sequence"/>
</dbReference>
<dbReference type="RefSeq" id="WP_150038940.1">
    <property type="nucleotide sequence ID" value="NZ_OW485601.1"/>
</dbReference>
<feature type="signal peptide" evidence="7">
    <location>
        <begin position="1"/>
        <end position="30"/>
    </location>
</feature>
<dbReference type="PIRSF" id="PIRSF002854">
    <property type="entry name" value="MetQ"/>
    <property type="match status" value="1"/>
</dbReference>
<dbReference type="Gene3D" id="3.40.190.10">
    <property type="entry name" value="Periplasmic binding protein-like II"/>
    <property type="match status" value="2"/>
</dbReference>
<evidence type="ECO:0000256" key="3">
    <source>
        <dbReference type="ARBA" id="ARBA00023136"/>
    </source>
</evidence>
<keyword evidence="2 7" id="KW-0732">Signal</keyword>
<dbReference type="Pfam" id="PF03180">
    <property type="entry name" value="Lipoprotein_9"/>
    <property type="match status" value="1"/>
</dbReference>
<dbReference type="EMBL" id="VWPK01000003">
    <property type="protein sequence ID" value="KAA5614051.1"/>
    <property type="molecule type" value="Genomic_DNA"/>
</dbReference>
<reference evidence="8 9" key="1">
    <citation type="submission" date="2019-09" db="EMBL/GenBank/DDBJ databases">
        <title>Genome sequence of Rhodovastum atsumiense, a diverse member of the Acetobacteraceae family of non-sulfur purple photosynthetic bacteria.</title>
        <authorList>
            <person name="Meyer T."/>
            <person name="Kyndt J."/>
        </authorList>
    </citation>
    <scope>NUCLEOTIDE SEQUENCE [LARGE SCALE GENOMIC DNA]</scope>
    <source>
        <strain evidence="8 9">DSM 21279</strain>
    </source>
</reference>
<dbReference type="InterPro" id="IPR004872">
    <property type="entry name" value="Lipoprotein_NlpA"/>
</dbReference>
<evidence type="ECO:0000313" key="8">
    <source>
        <dbReference type="EMBL" id="KAA5614051.1"/>
    </source>
</evidence>
<dbReference type="PANTHER" id="PTHR30429">
    <property type="entry name" value="D-METHIONINE-BINDING LIPOPROTEIN METQ"/>
    <property type="match status" value="1"/>
</dbReference>
<dbReference type="CDD" id="cd13598">
    <property type="entry name" value="PBP2_lipoprotein_IlpA_like"/>
    <property type="match status" value="1"/>
</dbReference>
<evidence type="ECO:0000256" key="5">
    <source>
        <dbReference type="ARBA" id="ARBA00023288"/>
    </source>
</evidence>
<dbReference type="PANTHER" id="PTHR30429:SF1">
    <property type="entry name" value="D-METHIONINE-BINDING LIPOPROTEIN METQ-RELATED"/>
    <property type="match status" value="1"/>
</dbReference>
<evidence type="ECO:0000256" key="6">
    <source>
        <dbReference type="PIRNR" id="PIRNR002854"/>
    </source>
</evidence>
<name>A0A5M6J0L6_9PROT</name>